<name>A0A518HS50_9BACT</name>
<dbReference type="AlphaFoldDB" id="A0A518HS50"/>
<dbReference type="InterPro" id="IPR007055">
    <property type="entry name" value="BON_dom"/>
</dbReference>
<evidence type="ECO:0000313" key="3">
    <source>
        <dbReference type="EMBL" id="QDV43672.1"/>
    </source>
</evidence>
<evidence type="ECO:0000313" key="4">
    <source>
        <dbReference type="Proteomes" id="UP000319004"/>
    </source>
</evidence>
<keyword evidence="4" id="KW-1185">Reference proteome</keyword>
<dbReference type="Gene3D" id="3.30.1340.30">
    <property type="match status" value="2"/>
</dbReference>
<proteinExistence type="predicted"/>
<dbReference type="KEGG" id="snep:Enr13x_35290"/>
<evidence type="ECO:0000256" key="1">
    <source>
        <dbReference type="SAM" id="SignalP"/>
    </source>
</evidence>
<dbReference type="Pfam" id="PF04972">
    <property type="entry name" value="BON"/>
    <property type="match status" value="2"/>
</dbReference>
<feature type="chain" id="PRO_5022167832" evidence="1">
    <location>
        <begin position="22"/>
        <end position="380"/>
    </location>
</feature>
<dbReference type="Proteomes" id="UP000319004">
    <property type="component" value="Chromosome"/>
</dbReference>
<dbReference type="PROSITE" id="PS50914">
    <property type="entry name" value="BON"/>
    <property type="match status" value="2"/>
</dbReference>
<gene>
    <name evidence="3" type="ORF">Enr13x_35290</name>
</gene>
<dbReference type="OrthoDB" id="282501at2"/>
<accession>A0A518HS50</accession>
<keyword evidence="1" id="KW-0732">Signal</keyword>
<feature type="domain" description="BON" evidence="2">
    <location>
        <begin position="24"/>
        <end position="95"/>
    </location>
</feature>
<dbReference type="InterPro" id="IPR051686">
    <property type="entry name" value="Lipoprotein_DolP"/>
</dbReference>
<reference evidence="3 4" key="1">
    <citation type="submission" date="2019-03" db="EMBL/GenBank/DDBJ databases">
        <title>Deep-cultivation of Planctomycetes and their phenomic and genomic characterization uncovers novel biology.</title>
        <authorList>
            <person name="Wiegand S."/>
            <person name="Jogler M."/>
            <person name="Boedeker C."/>
            <person name="Pinto D."/>
            <person name="Vollmers J."/>
            <person name="Rivas-Marin E."/>
            <person name="Kohn T."/>
            <person name="Peeters S.H."/>
            <person name="Heuer A."/>
            <person name="Rast P."/>
            <person name="Oberbeckmann S."/>
            <person name="Bunk B."/>
            <person name="Jeske O."/>
            <person name="Meyerdierks A."/>
            <person name="Storesund J.E."/>
            <person name="Kallscheuer N."/>
            <person name="Luecker S."/>
            <person name="Lage O.M."/>
            <person name="Pohl T."/>
            <person name="Merkel B.J."/>
            <person name="Hornburger P."/>
            <person name="Mueller R.-W."/>
            <person name="Bruemmer F."/>
            <person name="Labrenz M."/>
            <person name="Spormann A.M."/>
            <person name="Op den Camp H."/>
            <person name="Overmann J."/>
            <person name="Amann R."/>
            <person name="Jetten M.S.M."/>
            <person name="Mascher T."/>
            <person name="Medema M.H."/>
            <person name="Devos D.P."/>
            <person name="Kaster A.-K."/>
            <person name="Ovreas L."/>
            <person name="Rohde M."/>
            <person name="Galperin M.Y."/>
            <person name="Jogler C."/>
        </authorList>
    </citation>
    <scope>NUCLEOTIDE SEQUENCE [LARGE SCALE GENOMIC DNA]</scope>
    <source>
        <strain evidence="3 4">Enr13</strain>
    </source>
</reference>
<organism evidence="3 4">
    <name type="scientific">Stieleria neptunia</name>
    <dbReference type="NCBI Taxonomy" id="2527979"/>
    <lineage>
        <taxon>Bacteria</taxon>
        <taxon>Pseudomonadati</taxon>
        <taxon>Planctomycetota</taxon>
        <taxon>Planctomycetia</taxon>
        <taxon>Pirellulales</taxon>
        <taxon>Pirellulaceae</taxon>
        <taxon>Stieleria</taxon>
    </lineage>
</organism>
<dbReference type="PANTHER" id="PTHR34606">
    <property type="entry name" value="BON DOMAIN-CONTAINING PROTEIN"/>
    <property type="match status" value="1"/>
</dbReference>
<evidence type="ECO:0000259" key="2">
    <source>
        <dbReference type="PROSITE" id="PS50914"/>
    </source>
</evidence>
<dbReference type="EMBL" id="CP037423">
    <property type="protein sequence ID" value="QDV43672.1"/>
    <property type="molecule type" value="Genomic_DNA"/>
</dbReference>
<feature type="domain" description="BON" evidence="2">
    <location>
        <begin position="163"/>
        <end position="233"/>
    </location>
</feature>
<feature type="signal peptide" evidence="1">
    <location>
        <begin position="1"/>
        <end position="21"/>
    </location>
</feature>
<dbReference type="PANTHER" id="PTHR34606:SF15">
    <property type="entry name" value="BON DOMAIN-CONTAINING PROTEIN"/>
    <property type="match status" value="1"/>
</dbReference>
<protein>
    <submittedName>
        <fullName evidence="3">Periplasmic protein</fullName>
    </submittedName>
</protein>
<sequence precursor="true">MRRKYLGLAIAAITALGPASAFGGDREIAEEIMTRLKGSRDSGVLKDFTLDMKVDQGVVLFRGSVSESEQKQLVLSAAEGVEGIAKVVDEVAVKAAKPAEPQAVEPAVAESDQSLRNMLSADLFQPSEGIAEAPQSVAALEIAPGQIQTTAAVELAAPAGMSDQQVVAGVVQALGAAQKDGRLKGFGVDVKCLDGIVSIEGRAGSPEQRQRIISIAESAPGVQGIDQAITVIGQPAPTLSRPAGVPAQLASNRMAPVNVDQVPAMASPYHMNQPVPVAQAATPVMGSPAMGMPMQGTPVAMNHGAGMGAPRYDAPNLPNYAWPGYASYPNYAALTYPQQYSPSAWPYIGPFYPYPQVPMGWRKVSLEWDDGWWFLDFTDR</sequence>
<dbReference type="RefSeq" id="WP_145387944.1">
    <property type="nucleotide sequence ID" value="NZ_CP037423.1"/>
</dbReference>